<dbReference type="RefSeq" id="WP_338536982.1">
    <property type="nucleotide sequence ID" value="NZ_AP028654.1"/>
</dbReference>
<dbReference type="Gene3D" id="3.20.20.140">
    <property type="entry name" value="Metal-dependent hydrolases"/>
    <property type="match status" value="1"/>
</dbReference>
<dbReference type="GO" id="GO:0000105">
    <property type="term" value="P:L-histidine biosynthetic process"/>
    <property type="evidence" value="ECO:0007669"/>
    <property type="project" value="UniProtKB-UniRule"/>
</dbReference>
<evidence type="ECO:0000259" key="9">
    <source>
        <dbReference type="SMART" id="SM00481"/>
    </source>
</evidence>
<keyword evidence="4 8" id="KW-0028">Amino-acid biosynthesis</keyword>
<dbReference type="EMBL" id="AP028654">
    <property type="protein sequence ID" value="BEP28675.1"/>
    <property type="molecule type" value="Genomic_DNA"/>
</dbReference>
<dbReference type="InterPro" id="IPR010140">
    <property type="entry name" value="Histidinol_P_phosphatase_HisJ"/>
</dbReference>
<evidence type="ECO:0000256" key="4">
    <source>
        <dbReference type="ARBA" id="ARBA00022605"/>
    </source>
</evidence>
<comment type="catalytic activity">
    <reaction evidence="7 8">
        <text>L-histidinol phosphate + H2O = L-histidinol + phosphate</text>
        <dbReference type="Rhea" id="RHEA:14465"/>
        <dbReference type="ChEBI" id="CHEBI:15377"/>
        <dbReference type="ChEBI" id="CHEBI:43474"/>
        <dbReference type="ChEBI" id="CHEBI:57699"/>
        <dbReference type="ChEBI" id="CHEBI:57980"/>
        <dbReference type="EC" id="3.1.3.15"/>
    </reaction>
</comment>
<proteinExistence type="inferred from homology"/>
<accession>A0AAU9EQC8</accession>
<dbReference type="PANTHER" id="PTHR21039">
    <property type="entry name" value="HISTIDINOL PHOSPHATASE-RELATED"/>
    <property type="match status" value="1"/>
</dbReference>
<evidence type="ECO:0000313" key="10">
    <source>
        <dbReference type="EMBL" id="BEP28675.1"/>
    </source>
</evidence>
<reference evidence="10 11" key="1">
    <citation type="submission" date="2023-08" db="EMBL/GenBank/DDBJ databases">
        <title>Helicovermis profunda gen. nov., sp. nov., a novel mesophilic, fermentative bacterium within the Bacillota from a deep-sea hydrothermal vent chimney.</title>
        <authorList>
            <person name="Miyazaki U."/>
            <person name="Mizutani D."/>
            <person name="Hashimoto Y."/>
            <person name="Tame A."/>
            <person name="Sawayama S."/>
            <person name="Miyazaki J."/>
            <person name="Takai K."/>
            <person name="Nakagawa S."/>
        </authorList>
    </citation>
    <scope>NUCLEOTIDE SEQUENCE [LARGE SCALE GENOMIC DNA]</scope>
    <source>
        <strain evidence="10 11">S502</strain>
    </source>
</reference>
<protein>
    <recommendedName>
        <fullName evidence="3 8">Histidinol-phosphatase</fullName>
        <shortName evidence="8">HolPase</shortName>
        <ecNumber evidence="3 8">3.1.3.15</ecNumber>
    </recommendedName>
</protein>
<dbReference type="GO" id="GO:0005737">
    <property type="term" value="C:cytoplasm"/>
    <property type="evidence" value="ECO:0007669"/>
    <property type="project" value="TreeGrafter"/>
</dbReference>
<feature type="domain" description="Polymerase/histidinol phosphatase N-terminal" evidence="9">
    <location>
        <begin position="1"/>
        <end position="83"/>
    </location>
</feature>
<dbReference type="GO" id="GO:0004401">
    <property type="term" value="F:histidinol-phosphatase activity"/>
    <property type="evidence" value="ECO:0007669"/>
    <property type="project" value="UniProtKB-UniRule"/>
</dbReference>
<keyword evidence="6 8" id="KW-0368">Histidine biosynthesis</keyword>
<dbReference type="KEGG" id="hprf:HLPR_10060"/>
<dbReference type="PANTHER" id="PTHR21039:SF0">
    <property type="entry name" value="HISTIDINOL-PHOSPHATASE"/>
    <property type="match status" value="1"/>
</dbReference>
<evidence type="ECO:0000256" key="6">
    <source>
        <dbReference type="ARBA" id="ARBA00023102"/>
    </source>
</evidence>
<organism evidence="10 11">
    <name type="scientific">Helicovermis profundi</name>
    <dbReference type="NCBI Taxonomy" id="3065157"/>
    <lineage>
        <taxon>Bacteria</taxon>
        <taxon>Bacillati</taxon>
        <taxon>Bacillota</taxon>
        <taxon>Clostridia</taxon>
        <taxon>Helicovermis</taxon>
    </lineage>
</organism>
<dbReference type="NCBIfam" id="TIGR01856">
    <property type="entry name" value="hisJ_fam"/>
    <property type="match status" value="1"/>
</dbReference>
<dbReference type="AlphaFoldDB" id="A0AAU9EQC8"/>
<comment type="similarity">
    <text evidence="2 8">Belongs to the PHP hydrolase family. HisK subfamily.</text>
</comment>
<dbReference type="SUPFAM" id="SSF89550">
    <property type="entry name" value="PHP domain-like"/>
    <property type="match status" value="1"/>
</dbReference>
<evidence type="ECO:0000313" key="11">
    <source>
        <dbReference type="Proteomes" id="UP001321786"/>
    </source>
</evidence>
<dbReference type="SMART" id="SM00481">
    <property type="entry name" value="POLIIIAc"/>
    <property type="match status" value="1"/>
</dbReference>
<evidence type="ECO:0000256" key="3">
    <source>
        <dbReference type="ARBA" id="ARBA00013085"/>
    </source>
</evidence>
<dbReference type="InterPro" id="IPR016195">
    <property type="entry name" value="Pol/histidinol_Pase-like"/>
</dbReference>
<comment type="pathway">
    <text evidence="1 8">Amino-acid biosynthesis; L-histidine biosynthesis; L-histidine from 5-phospho-alpha-D-ribose 1-diphosphate: step 8/9.</text>
</comment>
<evidence type="ECO:0000256" key="7">
    <source>
        <dbReference type="ARBA" id="ARBA00049158"/>
    </source>
</evidence>
<dbReference type="EC" id="3.1.3.15" evidence="3 8"/>
<evidence type="ECO:0000256" key="1">
    <source>
        <dbReference type="ARBA" id="ARBA00004970"/>
    </source>
</evidence>
<evidence type="ECO:0000256" key="5">
    <source>
        <dbReference type="ARBA" id="ARBA00022801"/>
    </source>
</evidence>
<gene>
    <name evidence="10" type="ORF">HLPR_10060</name>
</gene>
<sequence>MDYHIHTSYSADCKEDMEEIIIYAIKNNIEEICFTDHIDYDYTDKTIEFNFDINNYIEHIIEIREKYKNEIAIKIGIELGIQPHILDLCRKVARVKDIDFIIASMHVCSREDLYLGEYFINRSPREALKNYILEMTEMLKEFRDYSVIGHIDLLKRYSTEIAKLSPKEFECEYTELFKVIIENGKGIELNTSGLRQDVNEQFPSEYLLKLYKSLGGTIITLGSDSHTKDTLEANFVEVKKILKKCGFNELYKFSKLRPKKYSI</sequence>
<evidence type="ECO:0000256" key="2">
    <source>
        <dbReference type="ARBA" id="ARBA00009152"/>
    </source>
</evidence>
<evidence type="ECO:0000256" key="8">
    <source>
        <dbReference type="RuleBase" id="RU366003"/>
    </source>
</evidence>
<name>A0AAU9EQC8_9FIRM</name>
<keyword evidence="11" id="KW-1185">Reference proteome</keyword>
<dbReference type="Pfam" id="PF02811">
    <property type="entry name" value="PHP"/>
    <property type="match status" value="1"/>
</dbReference>
<dbReference type="Proteomes" id="UP001321786">
    <property type="component" value="Chromosome"/>
</dbReference>
<dbReference type="InterPro" id="IPR004013">
    <property type="entry name" value="PHP_dom"/>
</dbReference>
<keyword evidence="5 8" id="KW-0378">Hydrolase</keyword>
<dbReference type="InterPro" id="IPR003141">
    <property type="entry name" value="Pol/His_phosphatase_N"/>
</dbReference>